<dbReference type="EMBL" id="MHNL01000003">
    <property type="protein sequence ID" value="OGZ46028.1"/>
    <property type="molecule type" value="Genomic_DNA"/>
</dbReference>
<sequence length="78" mass="8948">MVFKDEEFQRATQHFQTPTPKLVQQVIKYSGGYVKDEKQASYVLIGFVITAIIVSLLLIFWGSGSRPDIPDYHHTLYS</sequence>
<reference evidence="2 3" key="1">
    <citation type="journal article" date="2016" name="Nat. Commun.">
        <title>Thousands of microbial genomes shed light on interconnected biogeochemical processes in an aquifer system.</title>
        <authorList>
            <person name="Anantharaman K."/>
            <person name="Brown C.T."/>
            <person name="Hug L.A."/>
            <person name="Sharon I."/>
            <person name="Castelle C.J."/>
            <person name="Probst A.J."/>
            <person name="Thomas B.C."/>
            <person name="Singh A."/>
            <person name="Wilkins M.J."/>
            <person name="Karaoz U."/>
            <person name="Brodie E.L."/>
            <person name="Williams K.H."/>
            <person name="Hubbard S.S."/>
            <person name="Banfield J.F."/>
        </authorList>
    </citation>
    <scope>NUCLEOTIDE SEQUENCE [LARGE SCALE GENOMIC DNA]</scope>
</reference>
<organism evidence="2 3">
    <name type="scientific">Candidatus Ryanbacteria bacterium RIFCSPHIGHO2_01_FULL_48_27</name>
    <dbReference type="NCBI Taxonomy" id="1802115"/>
    <lineage>
        <taxon>Bacteria</taxon>
        <taxon>Candidatus Ryaniibacteriota</taxon>
    </lineage>
</organism>
<protein>
    <submittedName>
        <fullName evidence="2">Uncharacterized protein</fullName>
    </submittedName>
</protein>
<accession>A0A1G2G826</accession>
<evidence type="ECO:0000313" key="2">
    <source>
        <dbReference type="EMBL" id="OGZ46028.1"/>
    </source>
</evidence>
<keyword evidence="1" id="KW-0472">Membrane</keyword>
<evidence type="ECO:0000256" key="1">
    <source>
        <dbReference type="SAM" id="Phobius"/>
    </source>
</evidence>
<dbReference type="Proteomes" id="UP000177785">
    <property type="component" value="Unassembled WGS sequence"/>
</dbReference>
<keyword evidence="1" id="KW-1133">Transmembrane helix</keyword>
<feature type="transmembrane region" description="Helical" evidence="1">
    <location>
        <begin position="42"/>
        <end position="62"/>
    </location>
</feature>
<proteinExistence type="predicted"/>
<keyword evidence="1" id="KW-0812">Transmembrane</keyword>
<comment type="caution">
    <text evidence="2">The sequence shown here is derived from an EMBL/GenBank/DDBJ whole genome shotgun (WGS) entry which is preliminary data.</text>
</comment>
<gene>
    <name evidence="2" type="ORF">A2756_04490</name>
</gene>
<dbReference type="AlphaFoldDB" id="A0A1G2G826"/>
<evidence type="ECO:0000313" key="3">
    <source>
        <dbReference type="Proteomes" id="UP000177785"/>
    </source>
</evidence>
<name>A0A1G2G826_9BACT</name>